<dbReference type="Proteomes" id="UP000054359">
    <property type="component" value="Unassembled WGS sequence"/>
</dbReference>
<dbReference type="EMBL" id="KK114462">
    <property type="protein sequence ID" value="KFM62508.1"/>
    <property type="molecule type" value="Genomic_DNA"/>
</dbReference>
<sequence>MHDVEPQVEEAFEKIKNNFEEFLKNGSGWVLEKIKKFELNVARYELFPGSSYIPLPKKLADKKAILNIQNYEDDKCFVWCLIAHKMNISRENQ</sequence>
<protein>
    <submittedName>
        <fullName evidence="1">Uncharacterized protein</fullName>
    </submittedName>
</protein>
<reference evidence="1 2" key="1">
    <citation type="submission" date="2013-11" db="EMBL/GenBank/DDBJ databases">
        <title>Genome sequencing of Stegodyphus mimosarum.</title>
        <authorList>
            <person name="Bechsgaard J."/>
        </authorList>
    </citation>
    <scope>NUCLEOTIDE SEQUENCE [LARGE SCALE GENOMIC DNA]</scope>
</reference>
<gene>
    <name evidence="1" type="ORF">X975_05381</name>
</gene>
<dbReference type="AlphaFoldDB" id="A0A087TBL9"/>
<dbReference type="PANTHER" id="PTHR31511">
    <property type="entry name" value="PROTEIN CBG23764"/>
    <property type="match status" value="1"/>
</dbReference>
<dbReference type="PANTHER" id="PTHR31511:SF12">
    <property type="entry name" value="RHO TERMINATION FACTOR N-TERMINAL DOMAIN-CONTAINING PROTEIN"/>
    <property type="match status" value="1"/>
</dbReference>
<name>A0A087TBL9_STEMI</name>
<dbReference type="OMA" id="VNIMFLA"/>
<evidence type="ECO:0000313" key="2">
    <source>
        <dbReference type="Proteomes" id="UP000054359"/>
    </source>
</evidence>
<dbReference type="OrthoDB" id="6436795at2759"/>
<evidence type="ECO:0000313" key="1">
    <source>
        <dbReference type="EMBL" id="KFM62508.1"/>
    </source>
</evidence>
<accession>A0A087TBL9</accession>
<keyword evidence="2" id="KW-1185">Reference proteome</keyword>
<feature type="non-terminal residue" evidence="1">
    <location>
        <position position="93"/>
    </location>
</feature>
<organism evidence="1 2">
    <name type="scientific">Stegodyphus mimosarum</name>
    <name type="common">African social velvet spider</name>
    <dbReference type="NCBI Taxonomy" id="407821"/>
    <lineage>
        <taxon>Eukaryota</taxon>
        <taxon>Metazoa</taxon>
        <taxon>Ecdysozoa</taxon>
        <taxon>Arthropoda</taxon>
        <taxon>Chelicerata</taxon>
        <taxon>Arachnida</taxon>
        <taxon>Araneae</taxon>
        <taxon>Araneomorphae</taxon>
        <taxon>Entelegynae</taxon>
        <taxon>Eresoidea</taxon>
        <taxon>Eresidae</taxon>
        <taxon>Stegodyphus</taxon>
    </lineage>
</organism>
<proteinExistence type="predicted"/>